<feature type="domain" description="Glycosyltransferase 2-like" evidence="1">
    <location>
        <begin position="4"/>
        <end position="99"/>
    </location>
</feature>
<dbReference type="RefSeq" id="WP_108138269.1">
    <property type="nucleotide sequence ID" value="NZ_QAXS01000003.1"/>
</dbReference>
<dbReference type="Proteomes" id="UP000244089">
    <property type="component" value="Unassembled WGS sequence"/>
</dbReference>
<dbReference type="OrthoDB" id="9815923at2"/>
<dbReference type="GO" id="GO:0016740">
    <property type="term" value="F:transferase activity"/>
    <property type="evidence" value="ECO:0007669"/>
    <property type="project" value="UniProtKB-KW"/>
</dbReference>
<dbReference type="Gene3D" id="3.90.550.10">
    <property type="entry name" value="Spore Coat Polysaccharide Biosynthesis Protein SpsA, Chain A"/>
    <property type="match status" value="1"/>
</dbReference>
<comment type="caution">
    <text evidence="2">The sequence shown here is derived from an EMBL/GenBank/DDBJ whole genome shotgun (WGS) entry which is preliminary data.</text>
</comment>
<dbReference type="InterPro" id="IPR029044">
    <property type="entry name" value="Nucleotide-diphossugar_trans"/>
</dbReference>
<dbReference type="EMBL" id="QAXS01000003">
    <property type="protein sequence ID" value="PTW02245.1"/>
    <property type="molecule type" value="Genomic_DNA"/>
</dbReference>
<dbReference type="PANTHER" id="PTHR43630">
    <property type="entry name" value="POLY-BETA-1,6-N-ACETYL-D-GLUCOSAMINE SYNTHASE"/>
    <property type="match status" value="1"/>
</dbReference>
<proteinExistence type="predicted"/>
<organism evidence="2 3">
    <name type="scientific">Halanaerobium saccharolyticum</name>
    <dbReference type="NCBI Taxonomy" id="43595"/>
    <lineage>
        <taxon>Bacteria</taxon>
        <taxon>Bacillati</taxon>
        <taxon>Bacillota</taxon>
        <taxon>Clostridia</taxon>
        <taxon>Halanaerobiales</taxon>
        <taxon>Halanaerobiaceae</taxon>
        <taxon>Halanaerobium</taxon>
    </lineage>
</organism>
<evidence type="ECO:0000259" key="1">
    <source>
        <dbReference type="Pfam" id="PF00535"/>
    </source>
</evidence>
<dbReference type="CDD" id="cd02511">
    <property type="entry name" value="Beta4Glucosyltransferase"/>
    <property type="match status" value="1"/>
</dbReference>
<reference evidence="2 3" key="1">
    <citation type="submission" date="2018-04" db="EMBL/GenBank/DDBJ databases">
        <title>Subsurface microbial communities from deep shales in Ohio and West Virginia, USA.</title>
        <authorList>
            <person name="Wrighton K."/>
        </authorList>
    </citation>
    <scope>NUCLEOTIDE SEQUENCE [LARGE SCALE GENOMIC DNA]</scope>
    <source>
        <strain evidence="2 3">WC1</strain>
    </source>
</reference>
<protein>
    <submittedName>
        <fullName evidence="2">Glycosyl transferase family 2</fullName>
    </submittedName>
</protein>
<dbReference type="Pfam" id="PF00535">
    <property type="entry name" value="Glycos_transf_2"/>
    <property type="match status" value="1"/>
</dbReference>
<accession>A0A2T5RQH9</accession>
<dbReference type="PANTHER" id="PTHR43630:SF2">
    <property type="entry name" value="GLYCOSYLTRANSFERASE"/>
    <property type="match status" value="1"/>
</dbReference>
<dbReference type="InterPro" id="IPR001173">
    <property type="entry name" value="Glyco_trans_2-like"/>
</dbReference>
<evidence type="ECO:0000313" key="3">
    <source>
        <dbReference type="Proteomes" id="UP000244089"/>
    </source>
</evidence>
<sequence length="119" mass="13887">MGISALIITKNEEERISDCLESIKWVDEIVLVDSYSSDRTVETAAKYTDKIYKREFDNFSNQKNYGLKKTTCDWIINIDADERVSIELKNEILEILEDNMSFDAFEIPIKTYFLGKPMK</sequence>
<gene>
    <name evidence="2" type="ORF">C8C76_103102</name>
</gene>
<name>A0A2T5RQH9_9FIRM</name>
<dbReference type="SUPFAM" id="SSF53448">
    <property type="entry name" value="Nucleotide-diphospho-sugar transferases"/>
    <property type="match status" value="1"/>
</dbReference>
<dbReference type="AlphaFoldDB" id="A0A2T5RQH9"/>
<evidence type="ECO:0000313" key="2">
    <source>
        <dbReference type="EMBL" id="PTW02245.1"/>
    </source>
</evidence>
<keyword evidence="2" id="KW-0808">Transferase</keyword>